<feature type="coiled-coil region" evidence="1">
    <location>
        <begin position="52"/>
        <end position="93"/>
    </location>
</feature>
<accession>A0A1U7SJC3</accession>
<organism evidence="3 4">
    <name type="scientific">Alligator sinensis</name>
    <name type="common">Chinese alligator</name>
    <dbReference type="NCBI Taxonomy" id="38654"/>
    <lineage>
        <taxon>Eukaryota</taxon>
        <taxon>Metazoa</taxon>
        <taxon>Chordata</taxon>
        <taxon>Craniata</taxon>
        <taxon>Vertebrata</taxon>
        <taxon>Euteleostomi</taxon>
        <taxon>Archelosauria</taxon>
        <taxon>Archosauria</taxon>
        <taxon>Crocodylia</taxon>
        <taxon>Alligatoridae</taxon>
        <taxon>Alligatorinae</taxon>
        <taxon>Alligator</taxon>
    </lineage>
</organism>
<keyword evidence="2" id="KW-0812">Transmembrane</keyword>
<dbReference type="Proteomes" id="UP000189705">
    <property type="component" value="Unplaced"/>
</dbReference>
<reference evidence="4" key="1">
    <citation type="submission" date="2025-08" db="UniProtKB">
        <authorList>
            <consortium name="RefSeq"/>
        </authorList>
    </citation>
    <scope>IDENTIFICATION</scope>
</reference>
<dbReference type="KEGG" id="asn:102372788"/>
<dbReference type="AlphaFoldDB" id="A0A1U7SJC3"/>
<dbReference type="OrthoDB" id="9428091at2759"/>
<sequence length="329" mass="37890">MAPATCRLREECPECAIAAGACSLVSFAECLQCDSMGMGMGQDKQRHIVCASNKLEAAEKKSKEHLDTLKEQKKELLLERKRLEDEEKEKEMHIGQLNITLASAKKMMEKAQSMLGTAEWHLHEVREQLKKVKKKEKCEKVQRNFILVVLFAYTVIVSIEYIRDALKLSRDNQVAILLSVLAASFQASLYATQKAVQELKVSIRQLEDKVSEFKQEVDAFEKQKKEIRNDHRDQQRISEEMDREREKFSEVNKKEEVVKEYHSLLSLLVQMVNSIQNDSNHDDIWDTLNEISQSMMQLGKEGAMYFGCSAGEEKTKQVRRLKGIVDKFL</sequence>
<dbReference type="GeneID" id="102372788"/>
<evidence type="ECO:0000313" key="3">
    <source>
        <dbReference type="Proteomes" id="UP000189705"/>
    </source>
</evidence>
<feature type="transmembrane region" description="Helical" evidence="2">
    <location>
        <begin position="144"/>
        <end position="162"/>
    </location>
</feature>
<evidence type="ECO:0000256" key="2">
    <source>
        <dbReference type="SAM" id="Phobius"/>
    </source>
</evidence>
<protein>
    <submittedName>
        <fullName evidence="4">Tubulin glycylase 3C-like</fullName>
    </submittedName>
</protein>
<dbReference type="InParanoid" id="A0A1U7SJC3"/>
<keyword evidence="2" id="KW-1133">Transmembrane helix</keyword>
<keyword evidence="1" id="KW-0175">Coiled coil</keyword>
<evidence type="ECO:0000313" key="4">
    <source>
        <dbReference type="RefSeq" id="XP_006038904.2"/>
    </source>
</evidence>
<evidence type="ECO:0000256" key="1">
    <source>
        <dbReference type="SAM" id="Coils"/>
    </source>
</evidence>
<proteinExistence type="predicted"/>
<name>A0A1U7SJC3_ALLSI</name>
<keyword evidence="3" id="KW-1185">Reference proteome</keyword>
<gene>
    <name evidence="4" type="primary">LOC102372788</name>
</gene>
<dbReference type="RefSeq" id="XP_006038904.2">
    <property type="nucleotide sequence ID" value="XM_006038842.2"/>
</dbReference>
<keyword evidence="2" id="KW-0472">Membrane</keyword>
<feature type="coiled-coil region" evidence="1">
    <location>
        <begin position="189"/>
        <end position="254"/>
    </location>
</feature>